<accession>A0A381RJF5</accession>
<dbReference type="AlphaFoldDB" id="A0A381RJF5"/>
<gene>
    <name evidence="2" type="ORF">METZ01_LOCUS42891</name>
</gene>
<protein>
    <recommendedName>
        <fullName evidence="1">FAD dependent oxidoreductase domain-containing protein</fullName>
    </recommendedName>
</protein>
<feature type="domain" description="FAD dependent oxidoreductase" evidence="1">
    <location>
        <begin position="37"/>
        <end position="390"/>
    </location>
</feature>
<dbReference type="EMBL" id="UINC01001860">
    <property type="protein sequence ID" value="SUZ90037.1"/>
    <property type="molecule type" value="Genomic_DNA"/>
</dbReference>
<dbReference type="Pfam" id="PF01266">
    <property type="entry name" value="DAO"/>
    <property type="match status" value="1"/>
</dbReference>
<name>A0A381RJF5_9ZZZZ</name>
<dbReference type="InterPro" id="IPR036188">
    <property type="entry name" value="FAD/NAD-bd_sf"/>
</dbReference>
<evidence type="ECO:0000259" key="1">
    <source>
        <dbReference type="Pfam" id="PF01266"/>
    </source>
</evidence>
<dbReference type="Gene3D" id="3.30.9.10">
    <property type="entry name" value="D-Amino Acid Oxidase, subunit A, domain 2"/>
    <property type="match status" value="1"/>
</dbReference>
<proteinExistence type="predicted"/>
<evidence type="ECO:0000313" key="2">
    <source>
        <dbReference type="EMBL" id="SUZ90037.1"/>
    </source>
</evidence>
<dbReference type="InterPro" id="IPR006076">
    <property type="entry name" value="FAD-dep_OxRdtase"/>
</dbReference>
<dbReference type="PANTHER" id="PTHR13847">
    <property type="entry name" value="SARCOSINE DEHYDROGENASE-RELATED"/>
    <property type="match status" value="1"/>
</dbReference>
<sequence length="437" mass="47851">MALSIDDFPTDNHGWSELLSARNEPSHLQGNLRVSWTIVGAGFTGLACARRLAELHPNDRIILLDARLVGQGASGRNSGFVVAVSHFPGPYRSQQQENYARVNRINRAGVEILSHQIKMLSIDCQWDDRGFYHAAADTKSINERKNFLEYLNALEVAHTPLNEEDMGSRLGSALYRAGVHVHCGALVQPAALVRGLAAKLPNNVRLIEQCPVLKVEEGSPTKLSLSQGEIKTDKLVLATNYEACKLGFLSRRLIASTLSGSFTRRLDSQELSTLGNLKEWGVLSLHGGGATIRLTSEGRISLRNTAEYNGGTLLSKQRLERRQAIHRASFEKRFPQLAHVPFEYAWSGVEGISRNNTNFFGQQKEKIYLAGGYNGSGVSKGSAFGHSLAEYASGGQSSLITDCLASAPAKWIPPRPFLDIGAIFAVRSRFRGVGLDR</sequence>
<reference evidence="2" key="1">
    <citation type="submission" date="2018-05" db="EMBL/GenBank/DDBJ databases">
        <authorList>
            <person name="Lanie J.A."/>
            <person name="Ng W.-L."/>
            <person name="Kazmierczak K.M."/>
            <person name="Andrzejewski T.M."/>
            <person name="Davidsen T.M."/>
            <person name="Wayne K.J."/>
            <person name="Tettelin H."/>
            <person name="Glass J.I."/>
            <person name="Rusch D."/>
            <person name="Podicherti R."/>
            <person name="Tsui H.-C.T."/>
            <person name="Winkler M.E."/>
        </authorList>
    </citation>
    <scope>NUCLEOTIDE SEQUENCE</scope>
</reference>
<dbReference type="PANTHER" id="PTHR13847:SF281">
    <property type="entry name" value="FAD DEPENDENT OXIDOREDUCTASE DOMAIN-CONTAINING PROTEIN"/>
    <property type="match status" value="1"/>
</dbReference>
<dbReference type="GO" id="GO:0005737">
    <property type="term" value="C:cytoplasm"/>
    <property type="evidence" value="ECO:0007669"/>
    <property type="project" value="TreeGrafter"/>
</dbReference>
<organism evidence="2">
    <name type="scientific">marine metagenome</name>
    <dbReference type="NCBI Taxonomy" id="408172"/>
    <lineage>
        <taxon>unclassified sequences</taxon>
        <taxon>metagenomes</taxon>
        <taxon>ecological metagenomes</taxon>
    </lineage>
</organism>
<dbReference type="Gene3D" id="3.50.50.60">
    <property type="entry name" value="FAD/NAD(P)-binding domain"/>
    <property type="match status" value="1"/>
</dbReference>
<dbReference type="SUPFAM" id="SSF51905">
    <property type="entry name" value="FAD/NAD(P)-binding domain"/>
    <property type="match status" value="1"/>
</dbReference>